<evidence type="ECO:0000313" key="2">
    <source>
        <dbReference type="EMBL" id="SPK77072.1"/>
    </source>
</evidence>
<evidence type="ECO:0000256" key="1">
    <source>
        <dbReference type="SAM" id="MobiDB-lite"/>
    </source>
</evidence>
<reference evidence="2 3" key="1">
    <citation type="submission" date="2018-01" db="EMBL/GenBank/DDBJ databases">
        <authorList>
            <person name="Gaut B.S."/>
            <person name="Morton B.R."/>
            <person name="Clegg M.T."/>
            <person name="Duvall M.R."/>
        </authorList>
    </citation>
    <scope>NUCLEOTIDE SEQUENCE [LARGE SCALE GENOMIC DNA]</scope>
    <source>
        <strain evidence="2">Cupriavidus taiwanensis LMG 19425</strain>
        <plasmid evidence="3">Plasmid iii</plasmid>
    </source>
</reference>
<gene>
    <name evidence="2" type="ORF">CT19425_P20044</name>
</gene>
<name>A0A375IUI3_9BURK</name>
<geneLocation type="plasmid" evidence="2">
    <name>III</name>
</geneLocation>
<keyword evidence="2" id="KW-0614">Plasmid</keyword>
<feature type="region of interest" description="Disordered" evidence="1">
    <location>
        <begin position="42"/>
        <end position="62"/>
    </location>
</feature>
<dbReference type="Proteomes" id="UP000255505">
    <property type="component" value="Plasmid III"/>
</dbReference>
<sequence>MLTCLSRRSSSEAKWIWSLCQAASGVGVGVGSAVDGEVESDVTSGMAMARPPGSSASRPLSHDIGTRGALIQKIVSLHD</sequence>
<dbReference type="AlphaFoldDB" id="A0A375IUI3"/>
<proteinExistence type="predicted"/>
<organism evidence="2 3">
    <name type="scientific">Cupriavidus taiwanensis</name>
    <dbReference type="NCBI Taxonomy" id="164546"/>
    <lineage>
        <taxon>Bacteria</taxon>
        <taxon>Pseudomonadati</taxon>
        <taxon>Pseudomonadota</taxon>
        <taxon>Betaproteobacteria</taxon>
        <taxon>Burkholderiales</taxon>
        <taxon>Burkholderiaceae</taxon>
        <taxon>Cupriavidus</taxon>
    </lineage>
</organism>
<evidence type="ECO:0000313" key="3">
    <source>
        <dbReference type="Proteomes" id="UP000255505"/>
    </source>
</evidence>
<accession>A0A375IUI3</accession>
<protein>
    <submittedName>
        <fullName evidence="2">Uncharacterized protein</fullName>
    </submittedName>
</protein>
<dbReference type="EMBL" id="LT991978">
    <property type="protein sequence ID" value="SPK77072.1"/>
    <property type="molecule type" value="Genomic_DNA"/>
</dbReference>